<dbReference type="VEuPathDB" id="FungiDB:H257_14428"/>
<protein>
    <submittedName>
        <fullName evidence="1">Uncharacterized protein</fullName>
    </submittedName>
</protein>
<gene>
    <name evidence="1" type="ORF">AaE_012913</name>
</gene>
<reference evidence="1 2" key="1">
    <citation type="submission" date="2019-06" db="EMBL/GenBank/DDBJ databases">
        <title>Genomics analysis of Aphanomyces spp. identifies a new class of oomycete effector associated with host adaptation.</title>
        <authorList>
            <person name="Gaulin E."/>
        </authorList>
    </citation>
    <scope>NUCLEOTIDE SEQUENCE [LARGE SCALE GENOMIC DNA]</scope>
    <source>
        <strain evidence="1 2">E</strain>
    </source>
</reference>
<evidence type="ECO:0000313" key="1">
    <source>
        <dbReference type="EMBL" id="KAF0709314.1"/>
    </source>
</evidence>
<comment type="caution">
    <text evidence="1">The sequence shown here is derived from an EMBL/GenBank/DDBJ whole genome shotgun (WGS) entry which is preliminary data.</text>
</comment>
<dbReference type="SUPFAM" id="SSF56349">
    <property type="entry name" value="DNA breaking-rejoining enzymes"/>
    <property type="match status" value="1"/>
</dbReference>
<dbReference type="GO" id="GO:0003677">
    <property type="term" value="F:DNA binding"/>
    <property type="evidence" value="ECO:0007669"/>
    <property type="project" value="InterPro"/>
</dbReference>
<proteinExistence type="predicted"/>
<name>A0A6A4Z9U4_APHAT</name>
<dbReference type="InterPro" id="IPR011010">
    <property type="entry name" value="DNA_brk_join_enz"/>
</dbReference>
<accession>A0A6A4Z9U4</accession>
<evidence type="ECO:0000313" key="2">
    <source>
        <dbReference type="Proteomes" id="UP000469452"/>
    </source>
</evidence>
<sequence length="606" mass="66917">MFLHREEGVDMTDDMAAMMKDYVSGYKSDKFAKLKDSGEVPMTEGKAPLSFEGYRYLAQHAISSTTDFSLVATVHPFLVLCWNLMARAVSTSSIRYEHIAWRGDALQIRYGLMKNDQEGRMSFPRHIYASPLRPEICPILSLAILLFTRGPQLPGSPTLLFGYNAKERFSAWLHNTCALHEDDIVAMGLSISDVGTHSFRKGVASTLSNTPGGPQAVSVWLRAGWSLGSVQGRYIFEGSGGDQFVGRAATGLDVNGVEFGSLPPHFGTTVVLSSTQWESILPGYASHYPESFRTAIPFLLASLVFHQKWLKSTLSPKHPLFMSAVWSSGLLPLLVAELHHGNIYCPACGMVASGIPPHVPMYQQLHEVVSTLGAVRTNLIVGFADIPRQITNAIDTSQLVVPPTPLTMDGLRGSLIQFGDSLVRQLSKPQRSLIIPTPTTSVNGPLDIPTPTTMLPHHPRATVTPTTTSVLESMVDPIIPTSNRRPIQSVNCPSGKVYDMWNNFWSGNFETNTPPLRTLRSSDFATKRDRTNHSKVKKVMASIMIFSNLSEHAIAAMSLPDLNKLFEDSYGSLCEQLFDEHDPTLLSRRRATELSYHTIYDAIRKQ</sequence>
<dbReference type="AlphaFoldDB" id="A0A6A4Z9U4"/>
<dbReference type="Proteomes" id="UP000469452">
    <property type="component" value="Unassembled WGS sequence"/>
</dbReference>
<dbReference type="EMBL" id="VJMI01018810">
    <property type="protein sequence ID" value="KAF0709314.1"/>
    <property type="molecule type" value="Genomic_DNA"/>
</dbReference>
<organism evidence="1 2">
    <name type="scientific">Aphanomyces astaci</name>
    <name type="common">Crayfish plague agent</name>
    <dbReference type="NCBI Taxonomy" id="112090"/>
    <lineage>
        <taxon>Eukaryota</taxon>
        <taxon>Sar</taxon>
        <taxon>Stramenopiles</taxon>
        <taxon>Oomycota</taxon>
        <taxon>Saprolegniomycetes</taxon>
        <taxon>Saprolegniales</taxon>
        <taxon>Verrucalvaceae</taxon>
        <taxon>Aphanomyces</taxon>
    </lineage>
</organism>